<comment type="catalytic activity">
    <reaction evidence="12">
        <text>L-prolyl-[hypoxia-inducible factor alpha subunit] + 2-oxoglutarate + O2 = trans-4-hydroxy-L-prolyl-[hypoxia-inducible factor alpha subunit] + succinate + CO2</text>
        <dbReference type="Rhea" id="RHEA:48400"/>
        <dbReference type="Rhea" id="RHEA-COMP:12093"/>
        <dbReference type="Rhea" id="RHEA-COMP:12094"/>
        <dbReference type="ChEBI" id="CHEBI:15379"/>
        <dbReference type="ChEBI" id="CHEBI:16526"/>
        <dbReference type="ChEBI" id="CHEBI:16810"/>
        <dbReference type="ChEBI" id="CHEBI:30031"/>
        <dbReference type="ChEBI" id="CHEBI:50342"/>
        <dbReference type="ChEBI" id="CHEBI:61965"/>
        <dbReference type="EC" id="1.14.11.29"/>
    </reaction>
</comment>
<keyword evidence="8" id="KW-0560">Oxidoreductase</keyword>
<dbReference type="SMART" id="SM00702">
    <property type="entry name" value="P4Hc"/>
    <property type="match status" value="1"/>
</dbReference>
<dbReference type="FunFam" id="2.60.120.620:FF:000005">
    <property type="entry name" value="Egl nine homolog 1"/>
    <property type="match status" value="1"/>
</dbReference>
<protein>
    <recommendedName>
        <fullName evidence="11">hypoxia-inducible factor-proline dioxygenase</fullName>
        <ecNumber evidence="11">1.14.11.29</ecNumber>
    </recommendedName>
</protein>
<dbReference type="Proteomes" id="UP001353858">
    <property type="component" value="Unassembled WGS sequence"/>
</dbReference>
<evidence type="ECO:0000256" key="5">
    <source>
        <dbReference type="ARBA" id="ARBA00022833"/>
    </source>
</evidence>
<dbReference type="InterPro" id="IPR051559">
    <property type="entry name" value="HIF_prolyl_hydroxylases"/>
</dbReference>
<keyword evidence="9" id="KW-0408">Iron</keyword>
<dbReference type="InterPro" id="IPR005123">
    <property type="entry name" value="Oxoglu/Fe-dep_dioxygenase_dom"/>
</dbReference>
<dbReference type="Gene3D" id="6.10.140.2220">
    <property type="match status" value="1"/>
</dbReference>
<proteinExistence type="predicted"/>
<evidence type="ECO:0000256" key="3">
    <source>
        <dbReference type="ARBA" id="ARBA00022723"/>
    </source>
</evidence>
<keyword evidence="17" id="KW-1185">Reference proteome</keyword>
<dbReference type="InterPro" id="IPR006620">
    <property type="entry name" value="Pro_4_hyd_alph"/>
</dbReference>
<evidence type="ECO:0000256" key="13">
    <source>
        <dbReference type="PROSITE-ProRule" id="PRU00134"/>
    </source>
</evidence>
<reference evidence="17" key="1">
    <citation type="submission" date="2023-01" db="EMBL/GenBank/DDBJ databases">
        <title>Key to firefly adult light organ development and bioluminescence: homeobox transcription factors regulate luciferase expression and transportation to peroxisome.</title>
        <authorList>
            <person name="Fu X."/>
        </authorList>
    </citation>
    <scope>NUCLEOTIDE SEQUENCE [LARGE SCALE GENOMIC DNA]</scope>
</reference>
<comment type="subcellular location">
    <subcellularLocation>
        <location evidence="2">Nucleus</location>
    </subcellularLocation>
</comment>
<dbReference type="PROSITE" id="PS01360">
    <property type="entry name" value="ZF_MYND_1"/>
    <property type="match status" value="1"/>
</dbReference>
<dbReference type="InterPro" id="IPR044862">
    <property type="entry name" value="Pro_4_hyd_alph_FE2OG_OXY"/>
</dbReference>
<keyword evidence="4 13" id="KW-0863">Zinc-finger</keyword>
<evidence type="ECO:0000259" key="15">
    <source>
        <dbReference type="PROSITE" id="PS51471"/>
    </source>
</evidence>
<evidence type="ECO:0000256" key="6">
    <source>
        <dbReference type="ARBA" id="ARBA00022896"/>
    </source>
</evidence>
<name>A0AAN7QM65_9COLE</name>
<evidence type="ECO:0000256" key="7">
    <source>
        <dbReference type="ARBA" id="ARBA00022964"/>
    </source>
</evidence>
<evidence type="ECO:0000256" key="8">
    <source>
        <dbReference type="ARBA" id="ARBA00023002"/>
    </source>
</evidence>
<comment type="cofactor">
    <cofactor evidence="1">
        <name>L-ascorbate</name>
        <dbReference type="ChEBI" id="CHEBI:38290"/>
    </cofactor>
</comment>
<evidence type="ECO:0000313" key="16">
    <source>
        <dbReference type="EMBL" id="KAK4884433.1"/>
    </source>
</evidence>
<gene>
    <name evidence="16" type="ORF">RN001_000704</name>
</gene>
<dbReference type="InterPro" id="IPR002893">
    <property type="entry name" value="Znf_MYND"/>
</dbReference>
<dbReference type="AlphaFoldDB" id="A0AAN7QM65"/>
<feature type="domain" description="MYND-type" evidence="14">
    <location>
        <begin position="9"/>
        <end position="46"/>
    </location>
</feature>
<keyword evidence="5" id="KW-0862">Zinc</keyword>
<dbReference type="EMBL" id="JARPUR010000001">
    <property type="protein sequence ID" value="KAK4884433.1"/>
    <property type="molecule type" value="Genomic_DNA"/>
</dbReference>
<dbReference type="PANTHER" id="PTHR12907:SF26">
    <property type="entry name" value="HIF PROLYL HYDROXYLASE, ISOFORM C"/>
    <property type="match status" value="1"/>
</dbReference>
<dbReference type="Pfam" id="PF01753">
    <property type="entry name" value="zf-MYND"/>
    <property type="match status" value="1"/>
</dbReference>
<dbReference type="Pfam" id="PF13640">
    <property type="entry name" value="2OG-FeII_Oxy_3"/>
    <property type="match status" value="1"/>
</dbReference>
<evidence type="ECO:0000256" key="1">
    <source>
        <dbReference type="ARBA" id="ARBA00001961"/>
    </source>
</evidence>
<dbReference type="Gene3D" id="2.60.120.620">
    <property type="entry name" value="q2cbj1_9rhob like domain"/>
    <property type="match status" value="1"/>
</dbReference>
<evidence type="ECO:0000256" key="9">
    <source>
        <dbReference type="ARBA" id="ARBA00023004"/>
    </source>
</evidence>
<keyword evidence="6" id="KW-0847">Vitamin C</keyword>
<dbReference type="GO" id="GO:0005634">
    <property type="term" value="C:nucleus"/>
    <property type="evidence" value="ECO:0007669"/>
    <property type="project" value="UniProtKB-SubCell"/>
</dbReference>
<keyword evidence="10" id="KW-0539">Nucleus</keyword>
<dbReference type="GO" id="GO:0071456">
    <property type="term" value="P:cellular response to hypoxia"/>
    <property type="evidence" value="ECO:0007669"/>
    <property type="project" value="TreeGrafter"/>
</dbReference>
<dbReference type="PANTHER" id="PTHR12907">
    <property type="entry name" value="EGL NINE HOMOLOG-RELATED"/>
    <property type="match status" value="1"/>
</dbReference>
<dbReference type="EC" id="1.14.11.29" evidence="11"/>
<evidence type="ECO:0000256" key="10">
    <source>
        <dbReference type="ARBA" id="ARBA00023242"/>
    </source>
</evidence>
<accession>A0AAN7QM65</accession>
<evidence type="ECO:0000256" key="11">
    <source>
        <dbReference type="ARBA" id="ARBA00039004"/>
    </source>
</evidence>
<dbReference type="GO" id="GO:0160082">
    <property type="term" value="F:hypoxia-inducible factor-proline dioxygenase activity"/>
    <property type="evidence" value="ECO:0007669"/>
    <property type="project" value="UniProtKB-EC"/>
</dbReference>
<evidence type="ECO:0000313" key="17">
    <source>
        <dbReference type="Proteomes" id="UP001353858"/>
    </source>
</evidence>
<feature type="domain" description="Fe2OG dioxygenase" evidence="15">
    <location>
        <begin position="267"/>
        <end position="367"/>
    </location>
</feature>
<organism evidence="16 17">
    <name type="scientific">Aquatica leii</name>
    <dbReference type="NCBI Taxonomy" id="1421715"/>
    <lineage>
        <taxon>Eukaryota</taxon>
        <taxon>Metazoa</taxon>
        <taxon>Ecdysozoa</taxon>
        <taxon>Arthropoda</taxon>
        <taxon>Hexapoda</taxon>
        <taxon>Insecta</taxon>
        <taxon>Pterygota</taxon>
        <taxon>Neoptera</taxon>
        <taxon>Endopterygota</taxon>
        <taxon>Coleoptera</taxon>
        <taxon>Polyphaga</taxon>
        <taxon>Elateriformia</taxon>
        <taxon>Elateroidea</taxon>
        <taxon>Lampyridae</taxon>
        <taxon>Luciolinae</taxon>
        <taxon>Aquatica</taxon>
    </lineage>
</organism>
<dbReference type="GO" id="GO:0008270">
    <property type="term" value="F:zinc ion binding"/>
    <property type="evidence" value="ECO:0007669"/>
    <property type="project" value="UniProtKB-KW"/>
</dbReference>
<dbReference type="GO" id="GO:0031418">
    <property type="term" value="F:L-ascorbic acid binding"/>
    <property type="evidence" value="ECO:0007669"/>
    <property type="project" value="UniProtKB-KW"/>
</dbReference>
<dbReference type="GO" id="GO:0008198">
    <property type="term" value="F:ferrous iron binding"/>
    <property type="evidence" value="ECO:0007669"/>
    <property type="project" value="TreeGrafter"/>
</dbReference>
<dbReference type="PROSITE" id="PS50865">
    <property type="entry name" value="ZF_MYND_2"/>
    <property type="match status" value="1"/>
</dbReference>
<evidence type="ECO:0000256" key="2">
    <source>
        <dbReference type="ARBA" id="ARBA00004123"/>
    </source>
</evidence>
<evidence type="ECO:0000259" key="14">
    <source>
        <dbReference type="PROSITE" id="PS50865"/>
    </source>
</evidence>
<keyword evidence="3" id="KW-0479">Metal-binding</keyword>
<dbReference type="SUPFAM" id="SSF144232">
    <property type="entry name" value="HIT/MYND zinc finger-like"/>
    <property type="match status" value="1"/>
</dbReference>
<comment type="caution">
    <text evidence="16">The sequence shown here is derived from an EMBL/GenBank/DDBJ whole genome shotgun (WGS) entry which is preliminary data.</text>
</comment>
<keyword evidence="7" id="KW-0223">Dioxygenase</keyword>
<dbReference type="PROSITE" id="PS51471">
    <property type="entry name" value="FE2OG_OXY"/>
    <property type="match status" value="1"/>
</dbReference>
<evidence type="ECO:0000256" key="12">
    <source>
        <dbReference type="ARBA" id="ARBA00049134"/>
    </source>
</evidence>
<sequence length="391" mass="44430">MSLVSIDACSVCGSQEDLLRCSRCKLTFYCSKLHQKLDWKKHRLTCLKSEQSVAINSERTFLNSITDTNNTNSAITYEGSSENEILSADAQSLSLNLDLNFREATATEKALRCAKSAMPISGENIVHPRKSNVRDFPEISLKPDSPPFLHKNNEDVIEEMCRNVIRDMDAYGVCVIDNFLGEERGKAVLGEVIDMHTKGVFRDGQLVSSTGRQGDLKTIRGDQIAWIDGREKSCKNIGHLISQVDIVIIRANKMLNNGKLGQYNINGRTKAMVACYPGSGSHYVKHVDNPNRDGRCITAIYYLNLQWDVKRSGGLLRIFPEGWRGDKVADIEPLFDRLLFFWSDRRNPHEVQPAFHTRYAITLWFFDALEREEACRRYEKERSKSKQLTPT</sequence>
<evidence type="ECO:0000256" key="4">
    <source>
        <dbReference type="ARBA" id="ARBA00022771"/>
    </source>
</evidence>